<feature type="compositionally biased region" description="Acidic residues" evidence="1">
    <location>
        <begin position="85"/>
        <end position="100"/>
    </location>
</feature>
<feature type="compositionally biased region" description="Pro residues" evidence="1">
    <location>
        <begin position="178"/>
        <end position="188"/>
    </location>
</feature>
<name>A0A812Q6I1_SYMPI</name>
<feature type="compositionally biased region" description="Low complexity" evidence="1">
    <location>
        <begin position="69"/>
        <end position="78"/>
    </location>
</feature>
<dbReference type="EMBL" id="CAJNIZ010014215">
    <property type="protein sequence ID" value="CAE7359250.1"/>
    <property type="molecule type" value="Genomic_DNA"/>
</dbReference>
<accession>A0A812Q6I1</accession>
<feature type="compositionally biased region" description="Acidic residues" evidence="1">
    <location>
        <begin position="262"/>
        <end position="271"/>
    </location>
</feature>
<reference evidence="2" key="1">
    <citation type="submission" date="2021-02" db="EMBL/GenBank/DDBJ databases">
        <authorList>
            <person name="Dougan E. K."/>
            <person name="Rhodes N."/>
            <person name="Thang M."/>
            <person name="Chan C."/>
        </authorList>
    </citation>
    <scope>NUCLEOTIDE SEQUENCE</scope>
</reference>
<protein>
    <submittedName>
        <fullName evidence="2">Uncharacterized protein</fullName>
    </submittedName>
</protein>
<feature type="non-terminal residue" evidence="2">
    <location>
        <position position="271"/>
    </location>
</feature>
<comment type="caution">
    <text evidence="2">The sequence shown here is derived from an EMBL/GenBank/DDBJ whole genome shotgun (WGS) entry which is preliminary data.</text>
</comment>
<dbReference type="Proteomes" id="UP000649617">
    <property type="component" value="Unassembled WGS sequence"/>
</dbReference>
<evidence type="ECO:0000256" key="1">
    <source>
        <dbReference type="SAM" id="MobiDB-lite"/>
    </source>
</evidence>
<feature type="region of interest" description="Disordered" evidence="1">
    <location>
        <begin position="251"/>
        <end position="271"/>
    </location>
</feature>
<organism evidence="2 3">
    <name type="scientific">Symbiodinium pilosum</name>
    <name type="common">Dinoflagellate</name>
    <dbReference type="NCBI Taxonomy" id="2952"/>
    <lineage>
        <taxon>Eukaryota</taxon>
        <taxon>Sar</taxon>
        <taxon>Alveolata</taxon>
        <taxon>Dinophyceae</taxon>
        <taxon>Suessiales</taxon>
        <taxon>Symbiodiniaceae</taxon>
        <taxon>Symbiodinium</taxon>
    </lineage>
</organism>
<evidence type="ECO:0000313" key="2">
    <source>
        <dbReference type="EMBL" id="CAE7359250.1"/>
    </source>
</evidence>
<gene>
    <name evidence="2" type="ORF">SPIL2461_LOCUS8580</name>
</gene>
<feature type="compositionally biased region" description="Acidic residues" evidence="1">
    <location>
        <begin position="144"/>
        <end position="155"/>
    </location>
</feature>
<feature type="region of interest" description="Disordered" evidence="1">
    <location>
        <begin position="55"/>
        <end position="231"/>
    </location>
</feature>
<keyword evidence="3" id="KW-1185">Reference proteome</keyword>
<evidence type="ECO:0000313" key="3">
    <source>
        <dbReference type="Proteomes" id="UP000649617"/>
    </source>
</evidence>
<dbReference type="AlphaFoldDB" id="A0A812Q6I1"/>
<feature type="compositionally biased region" description="Acidic residues" evidence="1">
    <location>
        <begin position="109"/>
        <end position="126"/>
    </location>
</feature>
<sequence length="271" mass="29756">MSIYGTDDPGGAEMRASAKLIVSDASLCCTWQCTCGMFRRRRGWRLGHEEAWVAESGQDQAEGWEEEAVTGGEAAHAAEASEKDAWDEEVGPGEGEENEAQGEAREQEVWPEDEEWPADPDADDEQQAGVDPWADPGAWAANEGVEDGEQADDEWQNWMLHGDFDSAMAAAMARNGPVPEPMPEPSLPATPVSKPPCKNASPKSSTPLPLPRKKREAGAAKSKVDEEEIDPEQIKRYDLWWSKYKVKKDHRAAMPAPAMVDAPDDPDLIMQ</sequence>
<proteinExistence type="predicted"/>